<reference evidence="1" key="1">
    <citation type="journal article" date="2020" name="mSystems">
        <title>Genome- and Community-Level Interaction Insights into Carbon Utilization and Element Cycling Functions of Hydrothermarchaeota in Hydrothermal Sediment.</title>
        <authorList>
            <person name="Zhou Z."/>
            <person name="Liu Y."/>
            <person name="Xu W."/>
            <person name="Pan J."/>
            <person name="Luo Z.H."/>
            <person name="Li M."/>
        </authorList>
    </citation>
    <scope>NUCLEOTIDE SEQUENCE [LARGE SCALE GENOMIC DNA]</scope>
    <source>
        <strain evidence="1">SpSt-1179</strain>
    </source>
</reference>
<accession>A0A7C1GTT1</accession>
<comment type="caution">
    <text evidence="1">The sequence shown here is derived from an EMBL/GenBank/DDBJ whole genome shotgun (WGS) entry which is preliminary data.</text>
</comment>
<protein>
    <submittedName>
        <fullName evidence="1">Uncharacterized protein</fullName>
    </submittedName>
</protein>
<dbReference type="EMBL" id="DSBT01000358">
    <property type="protein sequence ID" value="HDP78821.1"/>
    <property type="molecule type" value="Genomic_DNA"/>
</dbReference>
<organism evidence="1">
    <name type="scientific">Mesotoga infera</name>
    <dbReference type="NCBI Taxonomy" id="1236046"/>
    <lineage>
        <taxon>Bacteria</taxon>
        <taxon>Thermotogati</taxon>
        <taxon>Thermotogota</taxon>
        <taxon>Thermotogae</taxon>
        <taxon>Kosmotogales</taxon>
        <taxon>Kosmotogaceae</taxon>
        <taxon>Mesotoga</taxon>
    </lineage>
</organism>
<dbReference type="Proteomes" id="UP000886198">
    <property type="component" value="Unassembled WGS sequence"/>
</dbReference>
<evidence type="ECO:0000313" key="1">
    <source>
        <dbReference type="EMBL" id="HDP78821.1"/>
    </source>
</evidence>
<gene>
    <name evidence="1" type="ORF">ENN47_11735</name>
</gene>
<name>A0A7C1GTT1_9BACT</name>
<sequence>MKQTPDFDRIQENMKAGSITGPGFLGDDERNLLDIISEDESKVKELGLTNELIADKLEMLMKQGERGFGSPVKVDDRFVVIVEESRGYIPCPFRHGHLSKKVNVNVRNIAMKKEIDYSPISIHLIREHGFYQGKGSTYRLDPEMVAKMLELI</sequence>
<proteinExistence type="predicted"/>
<dbReference type="AlphaFoldDB" id="A0A7C1GTT1"/>